<dbReference type="InterPro" id="IPR036812">
    <property type="entry name" value="NAD(P)_OxRdtase_dom_sf"/>
</dbReference>
<dbReference type="Gramene" id="CDY45156">
    <property type="protein sequence ID" value="CDY45156"/>
    <property type="gene ID" value="GSBRNA2T00081574001"/>
</dbReference>
<feature type="domain" description="NADP-dependent oxidoreductase" evidence="1">
    <location>
        <begin position="2"/>
        <end position="150"/>
    </location>
</feature>
<dbReference type="SUPFAM" id="SSF51430">
    <property type="entry name" value="NAD(P)-linked oxidoreductase"/>
    <property type="match status" value="1"/>
</dbReference>
<keyword evidence="3" id="KW-1185">Reference proteome</keyword>
<dbReference type="OMA" id="HRTSTIN"/>
<accession>A0A078I5H8</accession>
<dbReference type="GO" id="GO:0004032">
    <property type="term" value="F:aldose reductase (NADPH) activity"/>
    <property type="evidence" value="ECO:0000318"/>
    <property type="project" value="GO_Central"/>
</dbReference>
<dbReference type="PROSITE" id="PS00063">
    <property type="entry name" value="ALDOKETO_REDUCTASE_3"/>
    <property type="match status" value="1"/>
</dbReference>
<evidence type="ECO:0000313" key="3">
    <source>
        <dbReference type="Proteomes" id="UP000028999"/>
    </source>
</evidence>
<organism evidence="2 3">
    <name type="scientific">Brassica napus</name>
    <name type="common">Rape</name>
    <dbReference type="NCBI Taxonomy" id="3708"/>
    <lineage>
        <taxon>Eukaryota</taxon>
        <taxon>Viridiplantae</taxon>
        <taxon>Streptophyta</taxon>
        <taxon>Embryophyta</taxon>
        <taxon>Tracheophyta</taxon>
        <taxon>Spermatophyta</taxon>
        <taxon>Magnoliopsida</taxon>
        <taxon>eudicotyledons</taxon>
        <taxon>Gunneridae</taxon>
        <taxon>Pentapetalae</taxon>
        <taxon>rosids</taxon>
        <taxon>malvids</taxon>
        <taxon>Brassicales</taxon>
        <taxon>Brassicaceae</taxon>
        <taxon>Brassiceae</taxon>
        <taxon>Brassica</taxon>
    </lineage>
</organism>
<dbReference type="InterPro" id="IPR023210">
    <property type="entry name" value="NADP_OxRdtase_dom"/>
</dbReference>
<dbReference type="Pfam" id="PF00248">
    <property type="entry name" value="Aldo_ket_red"/>
    <property type="match status" value="1"/>
</dbReference>
<gene>
    <name evidence="2" type="primary">BnaA09g14360D</name>
    <name evidence="2" type="ORF">GSBRNA2T00081574001</name>
</gene>
<proteinExistence type="predicted"/>
<dbReference type="PROSITE" id="PS00062">
    <property type="entry name" value="ALDOKETO_REDUCTASE_2"/>
    <property type="match status" value="1"/>
</dbReference>
<dbReference type="Proteomes" id="UP000028999">
    <property type="component" value="Unassembled WGS sequence"/>
</dbReference>
<protein>
    <submittedName>
        <fullName evidence="2">BnaA09g14360D protein</fullName>
    </submittedName>
</protein>
<dbReference type="InterPro" id="IPR018170">
    <property type="entry name" value="Aldo/ket_reductase_CS"/>
</dbReference>
<dbReference type="InterPro" id="IPR020471">
    <property type="entry name" value="AKR"/>
</dbReference>
<dbReference type="PaxDb" id="3708-A0A078I5H8"/>
<dbReference type="Gene3D" id="3.20.20.100">
    <property type="entry name" value="NADP-dependent oxidoreductase domain"/>
    <property type="match status" value="1"/>
</dbReference>
<dbReference type="PRINTS" id="PR00069">
    <property type="entry name" value="ALDKETRDTASE"/>
</dbReference>
<dbReference type="AlphaFoldDB" id="A0A078I5H8"/>
<dbReference type="GO" id="GO:0005829">
    <property type="term" value="C:cytosol"/>
    <property type="evidence" value="ECO:0000318"/>
    <property type="project" value="GO_Central"/>
</dbReference>
<evidence type="ECO:0000259" key="1">
    <source>
        <dbReference type="Pfam" id="PF00248"/>
    </source>
</evidence>
<dbReference type="PANTHER" id="PTHR11732">
    <property type="entry name" value="ALDO/KETO REDUCTASE"/>
    <property type="match status" value="1"/>
</dbReference>
<dbReference type="STRING" id="3708.A0A078I5H8"/>
<name>A0A078I5H8_BRANA</name>
<evidence type="ECO:0000313" key="2">
    <source>
        <dbReference type="EMBL" id="CDY45156.1"/>
    </source>
</evidence>
<reference evidence="2 3" key="1">
    <citation type="journal article" date="2014" name="Science">
        <title>Plant genetics. Early allopolyploid evolution in the post-Neolithic Brassica napus oilseed genome.</title>
        <authorList>
            <person name="Chalhoub B."/>
            <person name="Denoeud F."/>
            <person name="Liu S."/>
            <person name="Parkin I.A."/>
            <person name="Tang H."/>
            <person name="Wang X."/>
            <person name="Chiquet J."/>
            <person name="Belcram H."/>
            <person name="Tong C."/>
            <person name="Samans B."/>
            <person name="Correa M."/>
            <person name="Da Silva C."/>
            <person name="Just J."/>
            <person name="Falentin C."/>
            <person name="Koh C.S."/>
            <person name="Le Clainche I."/>
            <person name="Bernard M."/>
            <person name="Bento P."/>
            <person name="Noel B."/>
            <person name="Labadie K."/>
            <person name="Alberti A."/>
            <person name="Charles M."/>
            <person name="Arnaud D."/>
            <person name="Guo H."/>
            <person name="Daviaud C."/>
            <person name="Alamery S."/>
            <person name="Jabbari K."/>
            <person name="Zhao M."/>
            <person name="Edger P.P."/>
            <person name="Chelaifa H."/>
            <person name="Tack D."/>
            <person name="Lassalle G."/>
            <person name="Mestiri I."/>
            <person name="Schnel N."/>
            <person name="Le Paslier M.C."/>
            <person name="Fan G."/>
            <person name="Renault V."/>
            <person name="Bayer P.E."/>
            <person name="Golicz A.A."/>
            <person name="Manoli S."/>
            <person name="Lee T.H."/>
            <person name="Thi V.H."/>
            <person name="Chalabi S."/>
            <person name="Hu Q."/>
            <person name="Fan C."/>
            <person name="Tollenaere R."/>
            <person name="Lu Y."/>
            <person name="Battail C."/>
            <person name="Shen J."/>
            <person name="Sidebottom C.H."/>
            <person name="Wang X."/>
            <person name="Canaguier A."/>
            <person name="Chauveau A."/>
            <person name="Berard A."/>
            <person name="Deniot G."/>
            <person name="Guan M."/>
            <person name="Liu Z."/>
            <person name="Sun F."/>
            <person name="Lim Y.P."/>
            <person name="Lyons E."/>
            <person name="Town C.D."/>
            <person name="Bancroft I."/>
            <person name="Wang X."/>
            <person name="Meng J."/>
            <person name="Ma J."/>
            <person name="Pires J.C."/>
            <person name="King G.J."/>
            <person name="Brunel D."/>
            <person name="Delourme R."/>
            <person name="Renard M."/>
            <person name="Aury J.M."/>
            <person name="Adams K.L."/>
            <person name="Batley J."/>
            <person name="Snowdon R.J."/>
            <person name="Tost J."/>
            <person name="Edwards D."/>
            <person name="Zhou Y."/>
            <person name="Hua W."/>
            <person name="Sharpe A.G."/>
            <person name="Paterson A.H."/>
            <person name="Guan C."/>
            <person name="Wincker P."/>
        </authorList>
    </citation>
    <scope>NUCLEOTIDE SEQUENCE [LARGE SCALE GENOMIC DNA]</scope>
    <source>
        <strain evidence="3">cv. Darmor-bzh</strain>
    </source>
</reference>
<dbReference type="EMBL" id="LK032616">
    <property type="protein sequence ID" value="CDY45156.1"/>
    <property type="molecule type" value="Genomic_DNA"/>
</dbReference>
<sequence>MDYEAVWSEMEECKRLGLAKCIGVSNFSCKKLQHILSIATIPPSVNQVEMSPVWQQRKLKELCKSKDIVLTAYSVLGSRGAFWGTPKIMESDVLKEIADAKGKTVAQVSMRWAYQEGVSMVVKSFTKERLEENLKIFDWSLTEEEMQRISTEIAQCRIVGGEVYISKKGPIKSLEEMWDGEI</sequence>